<comment type="caution">
    <text evidence="4">The sequence shown here is derived from an EMBL/GenBank/DDBJ whole genome shotgun (WGS) entry which is preliminary data.</text>
</comment>
<dbReference type="InterPro" id="IPR038592">
    <property type="entry name" value="CheD-like_sf"/>
</dbReference>
<organism evidence="4 5">
    <name type="scientific">Rhizomicrobium palustre</name>
    <dbReference type="NCBI Taxonomy" id="189966"/>
    <lineage>
        <taxon>Bacteria</taxon>
        <taxon>Pseudomonadati</taxon>
        <taxon>Pseudomonadota</taxon>
        <taxon>Alphaproteobacteria</taxon>
        <taxon>Micropepsales</taxon>
        <taxon>Micropepsaceae</taxon>
        <taxon>Rhizomicrobium</taxon>
    </lineage>
</organism>
<dbReference type="GO" id="GO:0006935">
    <property type="term" value="P:chemotaxis"/>
    <property type="evidence" value="ECO:0007669"/>
    <property type="project" value="UniProtKB-UniRule"/>
</dbReference>
<keyword evidence="2 3" id="KW-0378">Hydrolase</keyword>
<dbReference type="SUPFAM" id="SSF64438">
    <property type="entry name" value="CNF1/YfiH-like putative cysteine hydrolases"/>
    <property type="match status" value="1"/>
</dbReference>
<evidence type="ECO:0000256" key="1">
    <source>
        <dbReference type="ARBA" id="ARBA00022500"/>
    </source>
</evidence>
<dbReference type="PANTHER" id="PTHR35147">
    <property type="entry name" value="CHEMORECEPTOR GLUTAMINE DEAMIDASE CHED-RELATED"/>
    <property type="match status" value="1"/>
</dbReference>
<evidence type="ECO:0000256" key="2">
    <source>
        <dbReference type="ARBA" id="ARBA00022801"/>
    </source>
</evidence>
<protein>
    <recommendedName>
        <fullName evidence="3">Probable chemoreceptor glutamine deamidase CheD</fullName>
        <ecNumber evidence="3">3.5.1.44</ecNumber>
    </recommendedName>
</protein>
<dbReference type="Gene3D" id="3.30.1330.200">
    <property type="match status" value="1"/>
</dbReference>
<dbReference type="EMBL" id="JAASRM010000001">
    <property type="protein sequence ID" value="NIK89241.1"/>
    <property type="molecule type" value="Genomic_DNA"/>
</dbReference>
<proteinExistence type="inferred from homology"/>
<comment type="catalytic activity">
    <reaction evidence="3">
        <text>L-glutaminyl-[protein] + H2O = L-glutamyl-[protein] + NH4(+)</text>
        <dbReference type="Rhea" id="RHEA:16441"/>
        <dbReference type="Rhea" id="RHEA-COMP:10207"/>
        <dbReference type="Rhea" id="RHEA-COMP:10208"/>
        <dbReference type="ChEBI" id="CHEBI:15377"/>
        <dbReference type="ChEBI" id="CHEBI:28938"/>
        <dbReference type="ChEBI" id="CHEBI:29973"/>
        <dbReference type="ChEBI" id="CHEBI:30011"/>
        <dbReference type="EC" id="3.5.1.44"/>
    </reaction>
</comment>
<comment type="function">
    <text evidence="3">Probably deamidates glutamine residues to glutamate on methyl-accepting chemotaxis receptors (MCPs), playing an important role in chemotaxis.</text>
</comment>
<keyword evidence="5" id="KW-1185">Reference proteome</keyword>
<dbReference type="InterPro" id="IPR011324">
    <property type="entry name" value="Cytotoxic_necrot_fac-like_cat"/>
</dbReference>
<reference evidence="4 5" key="1">
    <citation type="submission" date="2020-03" db="EMBL/GenBank/DDBJ databases">
        <title>Genomic Encyclopedia of Type Strains, Phase IV (KMG-IV): sequencing the most valuable type-strain genomes for metagenomic binning, comparative biology and taxonomic classification.</title>
        <authorList>
            <person name="Goeker M."/>
        </authorList>
    </citation>
    <scope>NUCLEOTIDE SEQUENCE [LARGE SCALE GENOMIC DNA]</scope>
    <source>
        <strain evidence="4 5">DSM 19867</strain>
    </source>
</reference>
<gene>
    <name evidence="3" type="primary">cheD</name>
    <name evidence="4" type="ORF">FHS83_002559</name>
</gene>
<evidence type="ECO:0000313" key="5">
    <source>
        <dbReference type="Proteomes" id="UP000570514"/>
    </source>
</evidence>
<dbReference type="Proteomes" id="UP000570514">
    <property type="component" value="Unassembled WGS sequence"/>
</dbReference>
<comment type="similarity">
    <text evidence="3">Belongs to the CheD family.</text>
</comment>
<dbReference type="InterPro" id="IPR005659">
    <property type="entry name" value="Chemorcpt_Glu_NH3ase_CheD"/>
</dbReference>
<keyword evidence="1 3" id="KW-0145">Chemotaxis</keyword>
<dbReference type="AlphaFoldDB" id="A0A846N1Q9"/>
<dbReference type="PANTHER" id="PTHR35147:SF3">
    <property type="entry name" value="CHEMORECEPTOR GLUTAMINE DEAMIDASE CHED 1-RELATED"/>
    <property type="match status" value="1"/>
</dbReference>
<evidence type="ECO:0000256" key="3">
    <source>
        <dbReference type="HAMAP-Rule" id="MF_01440"/>
    </source>
</evidence>
<name>A0A846N1Q9_9PROT</name>
<dbReference type="HAMAP" id="MF_01440">
    <property type="entry name" value="CheD"/>
    <property type="match status" value="1"/>
</dbReference>
<dbReference type="GO" id="GO:0050568">
    <property type="term" value="F:protein-glutamine glutaminase activity"/>
    <property type="evidence" value="ECO:0007669"/>
    <property type="project" value="UniProtKB-UniRule"/>
</dbReference>
<dbReference type="Pfam" id="PF03975">
    <property type="entry name" value="CheD"/>
    <property type="match status" value="1"/>
</dbReference>
<evidence type="ECO:0000313" key="4">
    <source>
        <dbReference type="EMBL" id="NIK89241.1"/>
    </source>
</evidence>
<accession>A0A846N1Q9</accession>
<dbReference type="CDD" id="cd16352">
    <property type="entry name" value="CheD"/>
    <property type="match status" value="1"/>
</dbReference>
<dbReference type="EC" id="3.5.1.44" evidence="3"/>
<sequence length="165" mass="17802">MTSDPDEVLTTILGSCIAACIRDPVSGVGGMNHFLLPDGNSGDREARCYGVNAMELLINDILKHGGDRRRLEAKIFGGANVVSALTDVGSRNYAFARQFLQDEGIPIVGGDVGGDLARRIQFMPFSGRARQAVVKGAEPRLVEEELTALHKKTQTAVPVDEVEFF</sequence>